<evidence type="ECO:0000256" key="1">
    <source>
        <dbReference type="ARBA" id="ARBA00023015"/>
    </source>
</evidence>
<keyword evidence="1" id="KW-0805">Transcription regulation</keyword>
<evidence type="ECO:0000313" key="7">
    <source>
        <dbReference type="Proteomes" id="UP000541535"/>
    </source>
</evidence>
<feature type="domain" description="HTH tetR-type" evidence="5">
    <location>
        <begin position="4"/>
        <end position="64"/>
    </location>
</feature>
<dbReference type="EMBL" id="JACHXD010000009">
    <property type="protein sequence ID" value="MBB3120233.1"/>
    <property type="molecule type" value="Genomic_DNA"/>
</dbReference>
<organism evidence="6 7">
    <name type="scientific">Pseudoduganella violacea</name>
    <dbReference type="NCBI Taxonomy" id="1715466"/>
    <lineage>
        <taxon>Bacteria</taxon>
        <taxon>Pseudomonadati</taxon>
        <taxon>Pseudomonadota</taxon>
        <taxon>Betaproteobacteria</taxon>
        <taxon>Burkholderiales</taxon>
        <taxon>Oxalobacteraceae</taxon>
        <taxon>Telluria group</taxon>
        <taxon>Pseudoduganella</taxon>
    </lineage>
</organism>
<dbReference type="InterPro" id="IPR036271">
    <property type="entry name" value="Tet_transcr_reg_TetR-rel_C_sf"/>
</dbReference>
<dbReference type="SUPFAM" id="SSF46689">
    <property type="entry name" value="Homeodomain-like"/>
    <property type="match status" value="1"/>
</dbReference>
<dbReference type="Gene3D" id="1.10.357.10">
    <property type="entry name" value="Tetracycline Repressor, domain 2"/>
    <property type="match status" value="1"/>
</dbReference>
<accession>A0A7W5FVH5</accession>
<gene>
    <name evidence="6" type="ORF">FHS03_003297</name>
</gene>
<dbReference type="Gene3D" id="1.10.10.60">
    <property type="entry name" value="Homeodomain-like"/>
    <property type="match status" value="1"/>
</dbReference>
<evidence type="ECO:0000256" key="4">
    <source>
        <dbReference type="PROSITE-ProRule" id="PRU00335"/>
    </source>
</evidence>
<dbReference type="RefSeq" id="WP_229426249.1">
    <property type="nucleotide sequence ID" value="NZ_JACHXD010000009.1"/>
</dbReference>
<dbReference type="PANTHER" id="PTHR47506:SF1">
    <property type="entry name" value="HTH-TYPE TRANSCRIPTIONAL REGULATOR YJDC"/>
    <property type="match status" value="1"/>
</dbReference>
<dbReference type="InterPro" id="IPR011075">
    <property type="entry name" value="TetR_C"/>
</dbReference>
<sequence>MTRQFDEEVLLGKVLNVFWVKGWQATSMSDLASAASVQRGSLYHAYGDKERLFLLAFDRYAEQVLAASRAALAAPTARVALQRFFEVSIASMTMDTPPRGCFTTKTAMESGQSGAEIHGRVCALTQGLEAALVEALARDTVRPSLAMSPAEAAKLILAFTRGLAVMERLAHGPEQLQALSQSMVALIATA</sequence>
<feature type="DNA-binding region" description="H-T-H motif" evidence="4">
    <location>
        <begin position="27"/>
        <end position="46"/>
    </location>
</feature>
<reference evidence="6 7" key="1">
    <citation type="submission" date="2020-08" db="EMBL/GenBank/DDBJ databases">
        <title>Genomic Encyclopedia of Type Strains, Phase III (KMG-III): the genomes of soil and plant-associated and newly described type strains.</title>
        <authorList>
            <person name="Whitman W."/>
        </authorList>
    </citation>
    <scope>NUCLEOTIDE SEQUENCE [LARGE SCALE GENOMIC DNA]</scope>
    <source>
        <strain evidence="6 7">CECT 8897</strain>
    </source>
</reference>
<dbReference type="InterPro" id="IPR001647">
    <property type="entry name" value="HTH_TetR"/>
</dbReference>
<dbReference type="GO" id="GO:0003677">
    <property type="term" value="F:DNA binding"/>
    <property type="evidence" value="ECO:0007669"/>
    <property type="project" value="UniProtKB-UniRule"/>
</dbReference>
<evidence type="ECO:0000256" key="3">
    <source>
        <dbReference type="ARBA" id="ARBA00023163"/>
    </source>
</evidence>
<dbReference type="PROSITE" id="PS50977">
    <property type="entry name" value="HTH_TETR_2"/>
    <property type="match status" value="1"/>
</dbReference>
<dbReference type="Proteomes" id="UP000541535">
    <property type="component" value="Unassembled WGS sequence"/>
</dbReference>
<dbReference type="SUPFAM" id="SSF48498">
    <property type="entry name" value="Tetracyclin repressor-like, C-terminal domain"/>
    <property type="match status" value="1"/>
</dbReference>
<evidence type="ECO:0000259" key="5">
    <source>
        <dbReference type="PROSITE" id="PS50977"/>
    </source>
</evidence>
<dbReference type="AlphaFoldDB" id="A0A7W5FVH5"/>
<protein>
    <submittedName>
        <fullName evidence="6">AcrR family transcriptional regulator</fullName>
    </submittedName>
</protein>
<proteinExistence type="predicted"/>
<keyword evidence="7" id="KW-1185">Reference proteome</keyword>
<evidence type="ECO:0000256" key="2">
    <source>
        <dbReference type="ARBA" id="ARBA00023125"/>
    </source>
</evidence>
<name>A0A7W5FVH5_9BURK</name>
<dbReference type="PANTHER" id="PTHR47506">
    <property type="entry name" value="TRANSCRIPTIONAL REGULATORY PROTEIN"/>
    <property type="match status" value="1"/>
</dbReference>
<keyword evidence="3" id="KW-0804">Transcription</keyword>
<dbReference type="InterPro" id="IPR009057">
    <property type="entry name" value="Homeodomain-like_sf"/>
</dbReference>
<evidence type="ECO:0000313" key="6">
    <source>
        <dbReference type="EMBL" id="MBB3120233.1"/>
    </source>
</evidence>
<keyword evidence="2 4" id="KW-0238">DNA-binding</keyword>
<dbReference type="Pfam" id="PF00440">
    <property type="entry name" value="TetR_N"/>
    <property type="match status" value="1"/>
</dbReference>
<comment type="caution">
    <text evidence="6">The sequence shown here is derived from an EMBL/GenBank/DDBJ whole genome shotgun (WGS) entry which is preliminary data.</text>
</comment>
<dbReference type="Pfam" id="PF16925">
    <property type="entry name" value="TetR_C_13"/>
    <property type="match status" value="1"/>
</dbReference>